<dbReference type="GO" id="GO:0008121">
    <property type="term" value="F:quinol-cytochrome-c reductase activity"/>
    <property type="evidence" value="ECO:0007669"/>
    <property type="project" value="UniProtKB-EC"/>
</dbReference>
<keyword evidence="10" id="KW-0001">2Fe-2S</keyword>
<sequence length="203" mass="21677">MAEHDVNQGVNRARRRFLVSATTVVGAVGAVGVAVPFLSSWQPSARALAAGAPVRADISKLEPGQRIVVEWRGKPVWVLSRTAEMIERTEDLGGDILADPESVEPQQPDYASGPMRAIRPEIGVLVGLCTHLGCSPLFKPEPNASDVGVSNWPGGFFCPCHGSRFDLAGRVYRNVPAPINLEVPPYHFEGDSVIVIGEDGEGA</sequence>
<dbReference type="GO" id="GO:0046872">
    <property type="term" value="F:metal ion binding"/>
    <property type="evidence" value="ECO:0007669"/>
    <property type="project" value="UniProtKB-KW"/>
</dbReference>
<comment type="cofactor">
    <cofactor evidence="20">
        <name>[2Fe-2S] cluster</name>
        <dbReference type="ChEBI" id="CHEBI:190135"/>
    </cofactor>
    <text evidence="20">Binds 1 [2Fe-2S] cluster per subunit.</text>
</comment>
<dbReference type="InterPro" id="IPR005805">
    <property type="entry name" value="Rieske_Fe-S_prot_C"/>
</dbReference>
<keyword evidence="9 20" id="KW-0812">Transmembrane</keyword>
<dbReference type="InterPro" id="IPR006317">
    <property type="entry name" value="Ubiquinol_cyt_c_Rdtase_Fe-S-su"/>
</dbReference>
<evidence type="ECO:0000256" key="11">
    <source>
        <dbReference type="ARBA" id="ARBA00022723"/>
    </source>
</evidence>
<dbReference type="RefSeq" id="WP_149284346.1">
    <property type="nucleotide sequence ID" value="NZ_CP038437.2"/>
</dbReference>
<comment type="function">
    <text evidence="1">Component of the ubiquinol-cytochrome c reductase complex (complex III or cytochrome b-c1 complex), which is a respiratory chain that generates an electrochemical potential coupled to ATP synthesis.</text>
</comment>
<evidence type="ECO:0000313" key="24">
    <source>
        <dbReference type="Proteomes" id="UP000324285"/>
    </source>
</evidence>
<reference evidence="23" key="1">
    <citation type="submission" date="2021-02" db="EMBL/GenBank/DDBJ databases">
        <title>Strain Y2R2, a novel species of the genus Halomonas.</title>
        <authorList>
            <person name="Huang H."/>
        </authorList>
    </citation>
    <scope>NUCLEOTIDE SEQUENCE</scope>
    <source>
        <strain evidence="23">Y2R2</strain>
    </source>
</reference>
<dbReference type="Gene3D" id="1.20.5.510">
    <property type="entry name" value="Single helix bin"/>
    <property type="match status" value="1"/>
</dbReference>
<evidence type="ECO:0000256" key="4">
    <source>
        <dbReference type="ARBA" id="ARBA00011649"/>
    </source>
</evidence>
<dbReference type="InterPro" id="IPR014349">
    <property type="entry name" value="Rieske_Fe-S_prot"/>
</dbReference>
<organism evidence="23 24">
    <name type="scientific">Halomonas binhaiensis</name>
    <dbReference type="NCBI Taxonomy" id="2562282"/>
    <lineage>
        <taxon>Bacteria</taxon>
        <taxon>Pseudomonadati</taxon>
        <taxon>Pseudomonadota</taxon>
        <taxon>Gammaproteobacteria</taxon>
        <taxon>Oceanospirillales</taxon>
        <taxon>Halomonadaceae</taxon>
        <taxon>Halomonas</taxon>
    </lineage>
</organism>
<evidence type="ECO:0000256" key="1">
    <source>
        <dbReference type="ARBA" id="ARBA00002444"/>
    </source>
</evidence>
<dbReference type="InterPro" id="IPR006311">
    <property type="entry name" value="TAT_signal"/>
</dbReference>
<keyword evidence="15" id="KW-0408">Iron</keyword>
<dbReference type="EMBL" id="CP038437">
    <property type="protein sequence ID" value="QEM81332.1"/>
    <property type="molecule type" value="Genomic_DNA"/>
</dbReference>
<keyword evidence="17 20" id="KW-0472">Membrane</keyword>
<dbReference type="GO" id="GO:0005886">
    <property type="term" value="C:plasma membrane"/>
    <property type="evidence" value="ECO:0007669"/>
    <property type="project" value="UniProtKB-SubCell"/>
</dbReference>
<dbReference type="Proteomes" id="UP000324285">
    <property type="component" value="Chromosome"/>
</dbReference>
<comment type="subcellular location">
    <subcellularLocation>
        <location evidence="2">Cell membrane</location>
        <topology evidence="2">Single-pass membrane protein</topology>
    </subcellularLocation>
</comment>
<dbReference type="OrthoDB" id="9767869at2"/>
<dbReference type="PROSITE" id="PS51318">
    <property type="entry name" value="TAT"/>
    <property type="match status" value="1"/>
</dbReference>
<evidence type="ECO:0000256" key="21">
    <source>
        <dbReference type="RuleBase" id="RU004497"/>
    </source>
</evidence>
<accession>A0A5C1NCD6</accession>
<name>A0A5C1NCD6_9GAMM</name>
<comment type="subunit">
    <text evidence="4 21">The main subunits of complex b-c1 are: cytochrome b, cytochrome c1 and the Rieske protein.</text>
</comment>
<keyword evidence="11" id="KW-0479">Metal-binding</keyword>
<evidence type="ECO:0000256" key="17">
    <source>
        <dbReference type="ARBA" id="ARBA00023136"/>
    </source>
</evidence>
<dbReference type="AlphaFoldDB" id="A0A5C1NCD6"/>
<proteinExistence type="inferred from homology"/>
<evidence type="ECO:0000256" key="8">
    <source>
        <dbReference type="ARBA" id="ARBA00022475"/>
    </source>
</evidence>
<dbReference type="Gene3D" id="2.102.10.10">
    <property type="entry name" value="Rieske [2Fe-2S] iron-sulphur domain"/>
    <property type="match status" value="1"/>
</dbReference>
<dbReference type="NCBIfam" id="TIGR01416">
    <property type="entry name" value="Rieske_proteo"/>
    <property type="match status" value="1"/>
</dbReference>
<evidence type="ECO:0000256" key="19">
    <source>
        <dbReference type="ARBA" id="ARBA00029351"/>
    </source>
</evidence>
<dbReference type="CDD" id="cd03470">
    <property type="entry name" value="Rieske_cytochrome_bc1"/>
    <property type="match status" value="1"/>
</dbReference>
<evidence type="ECO:0000256" key="20">
    <source>
        <dbReference type="RuleBase" id="RU004494"/>
    </source>
</evidence>
<keyword evidence="16" id="KW-0411">Iron-sulfur</keyword>
<dbReference type="Pfam" id="PF10399">
    <property type="entry name" value="UCR_Fe-S_N"/>
    <property type="match status" value="1"/>
</dbReference>
<evidence type="ECO:0000256" key="15">
    <source>
        <dbReference type="ARBA" id="ARBA00023004"/>
    </source>
</evidence>
<evidence type="ECO:0000256" key="16">
    <source>
        <dbReference type="ARBA" id="ARBA00023014"/>
    </source>
</evidence>
<dbReference type="InterPro" id="IPR017941">
    <property type="entry name" value="Rieske_2Fe-2S"/>
</dbReference>
<comment type="miscellaneous">
    <text evidence="20">The Rieske protein is a high potential 2Fe-2S protein.</text>
</comment>
<keyword evidence="14 20" id="KW-1133">Transmembrane helix</keyword>
<evidence type="ECO:0000256" key="9">
    <source>
        <dbReference type="ARBA" id="ARBA00022692"/>
    </source>
</evidence>
<dbReference type="EC" id="7.1.1.8" evidence="5 20"/>
<dbReference type="InterPro" id="IPR036922">
    <property type="entry name" value="Rieske_2Fe-2S_sf"/>
</dbReference>
<keyword evidence="8" id="KW-1003">Cell membrane</keyword>
<evidence type="ECO:0000256" key="13">
    <source>
        <dbReference type="ARBA" id="ARBA00022982"/>
    </source>
</evidence>
<dbReference type="PANTHER" id="PTHR10134">
    <property type="entry name" value="CYTOCHROME B-C1 COMPLEX SUBUNIT RIESKE, MITOCHONDRIAL"/>
    <property type="match status" value="1"/>
</dbReference>
<comment type="catalytic activity">
    <reaction evidence="19 20">
        <text>a quinol + 2 Fe(III)-[cytochrome c](out) = a quinone + 2 Fe(II)-[cytochrome c](out) + 2 H(+)(out)</text>
        <dbReference type="Rhea" id="RHEA:11484"/>
        <dbReference type="Rhea" id="RHEA-COMP:10350"/>
        <dbReference type="Rhea" id="RHEA-COMP:14399"/>
        <dbReference type="ChEBI" id="CHEBI:15378"/>
        <dbReference type="ChEBI" id="CHEBI:24646"/>
        <dbReference type="ChEBI" id="CHEBI:29033"/>
        <dbReference type="ChEBI" id="CHEBI:29034"/>
        <dbReference type="ChEBI" id="CHEBI:132124"/>
        <dbReference type="EC" id="7.1.1.8"/>
    </reaction>
</comment>
<evidence type="ECO:0000256" key="2">
    <source>
        <dbReference type="ARBA" id="ARBA00004162"/>
    </source>
</evidence>
<dbReference type="Pfam" id="PF00355">
    <property type="entry name" value="Rieske"/>
    <property type="match status" value="1"/>
</dbReference>
<evidence type="ECO:0000256" key="14">
    <source>
        <dbReference type="ARBA" id="ARBA00022989"/>
    </source>
</evidence>
<dbReference type="PROSITE" id="PS51296">
    <property type="entry name" value="RIESKE"/>
    <property type="match status" value="1"/>
</dbReference>
<evidence type="ECO:0000256" key="7">
    <source>
        <dbReference type="ARBA" id="ARBA00022448"/>
    </source>
</evidence>
<evidence type="ECO:0000256" key="5">
    <source>
        <dbReference type="ARBA" id="ARBA00012951"/>
    </source>
</evidence>
<dbReference type="PRINTS" id="PR00162">
    <property type="entry name" value="RIESKE"/>
</dbReference>
<keyword evidence="18" id="KW-1015">Disulfide bond</keyword>
<keyword evidence="7 20" id="KW-0813">Transport</keyword>
<keyword evidence="13 20" id="KW-0249">Electron transport</keyword>
<feature type="transmembrane region" description="Helical" evidence="20">
    <location>
        <begin position="17"/>
        <end position="38"/>
    </location>
</feature>
<evidence type="ECO:0000256" key="18">
    <source>
        <dbReference type="ARBA" id="ARBA00023157"/>
    </source>
</evidence>
<evidence type="ECO:0000256" key="12">
    <source>
        <dbReference type="ARBA" id="ARBA00022967"/>
    </source>
</evidence>
<evidence type="ECO:0000256" key="3">
    <source>
        <dbReference type="ARBA" id="ARBA00010651"/>
    </source>
</evidence>
<evidence type="ECO:0000313" key="23">
    <source>
        <dbReference type="EMBL" id="QEM81332.1"/>
    </source>
</evidence>
<feature type="domain" description="Rieske" evidence="22">
    <location>
        <begin position="89"/>
        <end position="195"/>
    </location>
</feature>
<dbReference type="SUPFAM" id="SSF50022">
    <property type="entry name" value="ISP domain"/>
    <property type="match status" value="1"/>
</dbReference>
<keyword evidence="12" id="KW-1278">Translocase</keyword>
<dbReference type="GO" id="GO:0051537">
    <property type="term" value="F:2 iron, 2 sulfur cluster binding"/>
    <property type="evidence" value="ECO:0007669"/>
    <property type="project" value="UniProtKB-KW"/>
</dbReference>
<dbReference type="KEGG" id="hbh:E4T21_07105"/>
<gene>
    <name evidence="23" type="primary">petA</name>
    <name evidence="23" type="ORF">E4T21_07105</name>
</gene>
<keyword evidence="24" id="KW-1185">Reference proteome</keyword>
<protein>
    <recommendedName>
        <fullName evidence="6 20">Ubiquinol-cytochrome c reductase iron-sulfur subunit</fullName>
        <ecNumber evidence="5 20">7.1.1.8</ecNumber>
    </recommendedName>
</protein>
<evidence type="ECO:0000256" key="6">
    <source>
        <dbReference type="ARBA" id="ARBA00019816"/>
    </source>
</evidence>
<comment type="similarity">
    <text evidence="3">Belongs to the Rieske iron-sulfur protein family.</text>
</comment>
<evidence type="ECO:0000259" key="22">
    <source>
        <dbReference type="PROSITE" id="PS51296"/>
    </source>
</evidence>
<evidence type="ECO:0000256" key="10">
    <source>
        <dbReference type="ARBA" id="ARBA00022714"/>
    </source>
</evidence>
<dbReference type="InterPro" id="IPR019470">
    <property type="entry name" value="Ubiq_cytC_Rdtase_Fe-S_su_TAT"/>
</dbReference>